<evidence type="ECO:0000313" key="3">
    <source>
        <dbReference type="Proteomes" id="UP000501130"/>
    </source>
</evidence>
<dbReference type="PANTHER" id="PTHR33933:SF3">
    <property type="entry name" value="PROTEIN ADENYLYLTRANSFERASE MJ0604-RELATED"/>
    <property type="match status" value="1"/>
</dbReference>
<proteinExistence type="predicted"/>
<dbReference type="CDD" id="cd05403">
    <property type="entry name" value="NT_KNTase_like"/>
    <property type="match status" value="1"/>
</dbReference>
<gene>
    <name evidence="2" type="ORF">HKT17_00120</name>
</gene>
<dbReference type="Pfam" id="PF18765">
    <property type="entry name" value="Polbeta"/>
    <property type="match status" value="1"/>
</dbReference>
<accession>A0ABX6N2D8</accession>
<dbReference type="Gene3D" id="3.30.460.10">
    <property type="entry name" value="Beta Polymerase, domain 2"/>
    <property type="match status" value="1"/>
</dbReference>
<dbReference type="InterPro" id="IPR041633">
    <property type="entry name" value="Polbeta"/>
</dbReference>
<evidence type="ECO:0000259" key="1">
    <source>
        <dbReference type="Pfam" id="PF18765"/>
    </source>
</evidence>
<dbReference type="Proteomes" id="UP000501130">
    <property type="component" value="Chromosome"/>
</dbReference>
<name>A0ABX6N2D8_9BURK</name>
<reference evidence="2 3" key="1">
    <citation type="submission" date="2020-05" db="EMBL/GenBank/DDBJ databases">
        <title>Compete genome of Limnobacter sp. SAORIC-580.</title>
        <authorList>
            <person name="Song J."/>
            <person name="Cho J.-C."/>
        </authorList>
    </citation>
    <scope>NUCLEOTIDE SEQUENCE [LARGE SCALE GENOMIC DNA]</scope>
    <source>
        <strain evidence="2 3">SAORIC-580</strain>
    </source>
</reference>
<dbReference type="PANTHER" id="PTHR33933">
    <property type="entry name" value="NUCLEOTIDYLTRANSFERASE"/>
    <property type="match status" value="1"/>
</dbReference>
<dbReference type="InterPro" id="IPR052548">
    <property type="entry name" value="Type_VII_TA_antitoxin"/>
</dbReference>
<evidence type="ECO:0000313" key="2">
    <source>
        <dbReference type="EMBL" id="QJR28221.1"/>
    </source>
</evidence>
<dbReference type="EMBL" id="CP053084">
    <property type="protein sequence ID" value="QJR28221.1"/>
    <property type="molecule type" value="Genomic_DNA"/>
</dbReference>
<sequence>MDTDLLSDLKHQVEALPIKAAFVFGSYAHETQTSDSDIDVLVVTDQLSKITAKAAFQPLSRKLDIKIDVLAISSAEFAAIDQTEDGFWSAVLKNAIPLKTK</sequence>
<dbReference type="SUPFAM" id="SSF81301">
    <property type="entry name" value="Nucleotidyltransferase"/>
    <property type="match status" value="1"/>
</dbReference>
<feature type="domain" description="Polymerase beta nucleotidyltransferase" evidence="1">
    <location>
        <begin position="17"/>
        <end position="76"/>
    </location>
</feature>
<protein>
    <submittedName>
        <fullName evidence="2">Nucleotidyltransferase domain-containing protein</fullName>
    </submittedName>
</protein>
<keyword evidence="3" id="KW-1185">Reference proteome</keyword>
<dbReference type="RefSeq" id="WP_171096876.1">
    <property type="nucleotide sequence ID" value="NZ_CP053084.1"/>
</dbReference>
<dbReference type="InterPro" id="IPR043519">
    <property type="entry name" value="NT_sf"/>
</dbReference>
<organism evidence="2 3">
    <name type="scientific">Limnobacter profundi</name>
    <dbReference type="NCBI Taxonomy" id="2732163"/>
    <lineage>
        <taxon>Bacteria</taxon>
        <taxon>Pseudomonadati</taxon>
        <taxon>Pseudomonadota</taxon>
        <taxon>Betaproteobacteria</taxon>
        <taxon>Burkholderiales</taxon>
        <taxon>Burkholderiaceae</taxon>
        <taxon>Limnobacter</taxon>
    </lineage>
</organism>